<protein>
    <submittedName>
        <fullName evidence="6">UDP-2-acetamido-2-deoxy-3-oxo-D-glucuronate aminotransferase</fullName>
        <ecNumber evidence="6">2.6.1.98</ecNumber>
    </submittedName>
</protein>
<dbReference type="PANTHER" id="PTHR30244:SF36">
    <property type="entry name" value="3-OXO-GLUCOSE-6-PHOSPHATE:GLUTAMATE AMINOTRANSFERASE"/>
    <property type="match status" value="1"/>
</dbReference>
<dbReference type="InterPro" id="IPR015424">
    <property type="entry name" value="PyrdxlP-dep_Trfase"/>
</dbReference>
<dbReference type="Gene3D" id="3.40.640.10">
    <property type="entry name" value="Type I PLP-dependent aspartate aminotransferase-like (Major domain)"/>
    <property type="match status" value="1"/>
</dbReference>
<dbReference type="InterPro" id="IPR015421">
    <property type="entry name" value="PyrdxlP-dep_Trfase_major"/>
</dbReference>
<evidence type="ECO:0000313" key="7">
    <source>
        <dbReference type="Proteomes" id="UP000266089"/>
    </source>
</evidence>
<comment type="similarity">
    <text evidence="2 5">Belongs to the DegT/DnrJ/EryC1 family.</text>
</comment>
<evidence type="ECO:0000256" key="4">
    <source>
        <dbReference type="PIRSR" id="PIRSR000390-2"/>
    </source>
</evidence>
<evidence type="ECO:0000256" key="2">
    <source>
        <dbReference type="ARBA" id="ARBA00037999"/>
    </source>
</evidence>
<feature type="modified residue" description="N6-(pyridoxal phosphate)lysine" evidence="4">
    <location>
        <position position="192"/>
    </location>
</feature>
<dbReference type="PIRSF" id="PIRSF000390">
    <property type="entry name" value="PLP_StrS"/>
    <property type="match status" value="1"/>
</dbReference>
<evidence type="ECO:0000256" key="3">
    <source>
        <dbReference type="PIRSR" id="PIRSR000390-1"/>
    </source>
</evidence>
<keyword evidence="1 4" id="KW-0663">Pyridoxal phosphate</keyword>
<dbReference type="CDD" id="cd00616">
    <property type="entry name" value="AHBA_syn"/>
    <property type="match status" value="1"/>
</dbReference>
<feature type="active site" description="Proton acceptor" evidence="3">
    <location>
        <position position="192"/>
    </location>
</feature>
<dbReference type="RefSeq" id="WP_027887677.1">
    <property type="nucleotide sequence ID" value="NZ_JBHSXZ010000044.1"/>
</dbReference>
<evidence type="ECO:0000313" key="6">
    <source>
        <dbReference type="EMBL" id="RIH74751.1"/>
    </source>
</evidence>
<evidence type="ECO:0000256" key="1">
    <source>
        <dbReference type="ARBA" id="ARBA00022898"/>
    </source>
</evidence>
<dbReference type="GO" id="GO:0030170">
    <property type="term" value="F:pyridoxal phosphate binding"/>
    <property type="evidence" value="ECO:0007669"/>
    <property type="project" value="UniProtKB-ARBA"/>
</dbReference>
<name>A0A399DWW0_9DEIN</name>
<reference evidence="6 7" key="1">
    <citation type="submission" date="2018-08" db="EMBL/GenBank/DDBJ databases">
        <title>Meiothermus cateniformans JCM 15151 genome sequencing project.</title>
        <authorList>
            <person name="Da Costa M.S."/>
            <person name="Albuquerque L."/>
            <person name="Raposo P."/>
            <person name="Froufe H.J.C."/>
            <person name="Barroso C.S."/>
            <person name="Egas C."/>
        </authorList>
    </citation>
    <scope>NUCLEOTIDE SEQUENCE [LARGE SCALE GENOMIC DNA]</scope>
    <source>
        <strain evidence="6 7">JCM 15151</strain>
    </source>
</reference>
<evidence type="ECO:0000256" key="5">
    <source>
        <dbReference type="RuleBase" id="RU004508"/>
    </source>
</evidence>
<dbReference type="GO" id="GO:0008483">
    <property type="term" value="F:transaminase activity"/>
    <property type="evidence" value="ECO:0007669"/>
    <property type="project" value="UniProtKB-KW"/>
</dbReference>
<proteinExistence type="inferred from homology"/>
<dbReference type="Proteomes" id="UP000266089">
    <property type="component" value="Unassembled WGS sequence"/>
</dbReference>
<dbReference type="FunFam" id="3.40.640.10:FF:000089">
    <property type="entry name" value="Aminotransferase, DegT/DnrJ/EryC1/StrS family"/>
    <property type="match status" value="1"/>
</dbReference>
<dbReference type="GO" id="GO:0000271">
    <property type="term" value="P:polysaccharide biosynthetic process"/>
    <property type="evidence" value="ECO:0007669"/>
    <property type="project" value="TreeGrafter"/>
</dbReference>
<dbReference type="EC" id="2.6.1.98" evidence="6"/>
<dbReference type="InterPro" id="IPR000653">
    <property type="entry name" value="DegT/StrS_aminotransferase"/>
</dbReference>
<dbReference type="EMBL" id="QWKX01000095">
    <property type="protein sequence ID" value="RIH74751.1"/>
    <property type="molecule type" value="Genomic_DNA"/>
</dbReference>
<comment type="caution">
    <text evidence="6">The sequence shown here is derived from an EMBL/GenBank/DDBJ whole genome shotgun (WGS) entry which is preliminary data.</text>
</comment>
<keyword evidence="6" id="KW-0808">Transferase</keyword>
<keyword evidence="6" id="KW-0032">Aminotransferase</keyword>
<dbReference type="PANTHER" id="PTHR30244">
    <property type="entry name" value="TRANSAMINASE"/>
    <property type="match status" value="1"/>
</dbReference>
<dbReference type="Pfam" id="PF01041">
    <property type="entry name" value="DegT_DnrJ_EryC1"/>
    <property type="match status" value="1"/>
</dbReference>
<accession>A0A399DWW0</accession>
<dbReference type="SUPFAM" id="SSF53383">
    <property type="entry name" value="PLP-dependent transferases"/>
    <property type="match status" value="1"/>
</dbReference>
<organism evidence="6 7">
    <name type="scientific">Meiothermus taiwanensis</name>
    <dbReference type="NCBI Taxonomy" id="172827"/>
    <lineage>
        <taxon>Bacteria</taxon>
        <taxon>Thermotogati</taxon>
        <taxon>Deinococcota</taxon>
        <taxon>Deinococci</taxon>
        <taxon>Thermales</taxon>
        <taxon>Thermaceae</taxon>
        <taxon>Meiothermus</taxon>
    </lineage>
</organism>
<dbReference type="AlphaFoldDB" id="A0A399DWW0"/>
<dbReference type="Gene3D" id="3.90.1150.10">
    <property type="entry name" value="Aspartate Aminotransferase, domain 1"/>
    <property type="match status" value="1"/>
</dbReference>
<sequence length="371" mass="40676">MSTLTQIPILDLKAEVDELWEELNAAIQRVLRSTQFILGPEVQELEQQLAQYLGVKHAVALNSGTDALIIGLRALGVGPGDEVITSPFTFFATAEAISLLGARPVFVDIDPQSFNLDPAGLEAAISPQTKAIVPVHLYGNPADMRRILEIAQRYGLKVLEDCAQSFGARYEPLGRFTGTLGHAGAFSFFPSKNLGAYGDGGLLVTDDESIAEQARMLRAHGSRKKYYNEQVGYNSRLDTLQAAILLVKLPHLERYNQARRAIAERYNQGLAGLEGLLTPALTPGHVFHQYTVRILGNRRDAVQNRLAQLGIGTMVYYPVPLHKLPIYQPLGLHLPESERAAAEVLSLPIWPQMQPETQQAVIEAVRAALQG</sequence>
<dbReference type="InterPro" id="IPR015422">
    <property type="entry name" value="PyrdxlP-dep_Trfase_small"/>
</dbReference>
<dbReference type="OrthoDB" id="9810913at2"/>
<gene>
    <name evidence="6" type="primary">wbpE</name>
    <name evidence="6" type="ORF">Mcate_02572</name>
</gene>